<organism evidence="1 2">
    <name type="scientific">Gossypium barbadense</name>
    <name type="common">Sea Island cotton</name>
    <name type="synonym">Hibiscus barbadensis</name>
    <dbReference type="NCBI Taxonomy" id="3634"/>
    <lineage>
        <taxon>Eukaryota</taxon>
        <taxon>Viridiplantae</taxon>
        <taxon>Streptophyta</taxon>
        <taxon>Embryophyta</taxon>
        <taxon>Tracheophyta</taxon>
        <taxon>Spermatophyta</taxon>
        <taxon>Magnoliopsida</taxon>
        <taxon>eudicotyledons</taxon>
        <taxon>Gunneridae</taxon>
        <taxon>Pentapetalae</taxon>
        <taxon>rosids</taxon>
        <taxon>malvids</taxon>
        <taxon>Malvales</taxon>
        <taxon>Malvaceae</taxon>
        <taxon>Malvoideae</taxon>
        <taxon>Gossypium</taxon>
    </lineage>
</organism>
<evidence type="ECO:0000313" key="1">
    <source>
        <dbReference type="EMBL" id="PPS01679.1"/>
    </source>
</evidence>
<evidence type="ECO:0000313" key="2">
    <source>
        <dbReference type="Proteomes" id="UP000239757"/>
    </source>
</evidence>
<dbReference type="EMBL" id="KZ665078">
    <property type="protein sequence ID" value="PPS01679.1"/>
    <property type="molecule type" value="Genomic_DNA"/>
</dbReference>
<dbReference type="AlphaFoldDB" id="A0A2P5XEA8"/>
<dbReference type="Proteomes" id="UP000239757">
    <property type="component" value="Unassembled WGS sequence"/>
</dbReference>
<protein>
    <submittedName>
        <fullName evidence="1">Uncharacterized protein</fullName>
    </submittedName>
</protein>
<gene>
    <name evidence="1" type="ORF">GOBAR_AA18987</name>
</gene>
<accession>A0A2P5XEA8</accession>
<name>A0A2P5XEA8_GOSBA</name>
<sequence>MGSRGFGCFFWAGGQEVWFAPRPSNLFVNGGPNYKTPRFCCPIYVFCANADACGVRARAWPFVVSVVERRKRGRGARQYMVLGEKQWGGRP</sequence>
<reference evidence="1 2" key="1">
    <citation type="submission" date="2015-01" db="EMBL/GenBank/DDBJ databases">
        <title>Genome of allotetraploid Gossypium barbadense reveals genomic plasticity and fiber elongation in cotton evolution.</title>
        <authorList>
            <person name="Chen X."/>
            <person name="Liu X."/>
            <person name="Zhao B."/>
            <person name="Zheng H."/>
            <person name="Hu Y."/>
            <person name="Lu G."/>
            <person name="Yang C."/>
            <person name="Chen J."/>
            <person name="Shan C."/>
            <person name="Zhang L."/>
            <person name="Zhou Y."/>
            <person name="Wang L."/>
            <person name="Guo W."/>
            <person name="Bai Y."/>
            <person name="Ruan J."/>
            <person name="Shangguan X."/>
            <person name="Mao Y."/>
            <person name="Jiang J."/>
            <person name="Zhu Y."/>
            <person name="Lei J."/>
            <person name="Kang H."/>
            <person name="Chen S."/>
            <person name="He X."/>
            <person name="Wang R."/>
            <person name="Wang Y."/>
            <person name="Chen J."/>
            <person name="Wang L."/>
            <person name="Yu S."/>
            <person name="Wang B."/>
            <person name="Wei J."/>
            <person name="Song S."/>
            <person name="Lu X."/>
            <person name="Gao Z."/>
            <person name="Gu W."/>
            <person name="Deng X."/>
            <person name="Ma D."/>
            <person name="Wang S."/>
            <person name="Liang W."/>
            <person name="Fang L."/>
            <person name="Cai C."/>
            <person name="Zhu X."/>
            <person name="Zhou B."/>
            <person name="Zhang Y."/>
            <person name="Chen Z."/>
            <person name="Xu S."/>
            <person name="Zhu R."/>
            <person name="Wang S."/>
            <person name="Zhang T."/>
            <person name="Zhao G."/>
        </authorList>
    </citation>
    <scope>NUCLEOTIDE SEQUENCE [LARGE SCALE GENOMIC DNA]</scope>
    <source>
        <strain evidence="2">cv. Xinhai21</strain>
        <tissue evidence="1">Leaf</tissue>
    </source>
</reference>
<proteinExistence type="predicted"/>